<dbReference type="EMBL" id="AKWM02000021">
    <property type="protein sequence ID" value="EKS01332.1"/>
    <property type="molecule type" value="Genomic_DNA"/>
</dbReference>
<dbReference type="AlphaFoldDB" id="A0AA87MQ59"/>
<gene>
    <name evidence="1" type="ORF">LEP1GSC125_0608</name>
</gene>
<name>A0AA87MQ59_9LEPT</name>
<proteinExistence type="predicted"/>
<accession>A0AA87MQ59</accession>
<reference evidence="1 2" key="1">
    <citation type="journal article" date="2014" name="Int. J. Syst. Evol. Microbiol.">
        <title>Leptospira mayottensis sp. nov., a pathogenic species of the genus Leptospira isolated from humans.</title>
        <authorList>
            <person name="Bourhy P."/>
            <person name="Collet L."/>
            <person name="Brisse S."/>
            <person name="Picardeau M."/>
        </authorList>
    </citation>
    <scope>NUCLEOTIDE SEQUENCE [LARGE SCALE GENOMIC DNA]</scope>
    <source>
        <strain evidence="1 2">200901122</strain>
    </source>
</reference>
<sequence length="38" mass="4713">MDRRRMSGCDFWRCLGFIKNFINFLKTRQKELVVAYRL</sequence>
<evidence type="ECO:0000313" key="2">
    <source>
        <dbReference type="Proteomes" id="UP000001343"/>
    </source>
</evidence>
<comment type="caution">
    <text evidence="1">The sequence shown here is derived from an EMBL/GenBank/DDBJ whole genome shotgun (WGS) entry which is preliminary data.</text>
</comment>
<dbReference type="Proteomes" id="UP000001343">
    <property type="component" value="Unassembled WGS sequence"/>
</dbReference>
<organism evidence="1 2">
    <name type="scientific">Leptospira mayottensis 200901122</name>
    <dbReference type="NCBI Taxonomy" id="1193010"/>
    <lineage>
        <taxon>Bacteria</taxon>
        <taxon>Pseudomonadati</taxon>
        <taxon>Spirochaetota</taxon>
        <taxon>Spirochaetia</taxon>
        <taxon>Leptospirales</taxon>
        <taxon>Leptospiraceae</taxon>
        <taxon>Leptospira</taxon>
    </lineage>
</organism>
<evidence type="ECO:0000313" key="1">
    <source>
        <dbReference type="EMBL" id="EKS01332.1"/>
    </source>
</evidence>
<protein>
    <submittedName>
        <fullName evidence="1">Uncharacterized protein</fullName>
    </submittedName>
</protein>